<dbReference type="SMART" id="SM00708">
    <property type="entry name" value="PhBP"/>
    <property type="match status" value="1"/>
</dbReference>
<dbReference type="Pfam" id="PF01395">
    <property type="entry name" value="PBP_GOBP"/>
    <property type="match status" value="1"/>
</dbReference>
<sequence length="168" mass="18722">MWGVSKLIAILALAALVRKTNQQLKDPEFMKTFEGYRSACTKEVGLEEAYIIKVWTENHFPNDDKLKCYFKCMNLKLGVMDENGDVIDDTLRKVAAQFNDDNTKTEIVTECGAIKGSNLFNGQSSLQRIINDNKVCGAFLCDSNKDMRQSTLKVTVAGDIAIDGDGRN</sequence>
<reference evidence="3" key="1">
    <citation type="submission" date="2019-08" db="EMBL/GenBank/DDBJ databases">
        <title>The genome of the North American firefly Photinus pyralis.</title>
        <authorList>
            <consortium name="Photinus pyralis genome working group"/>
            <person name="Fallon T.R."/>
            <person name="Sander Lower S.E."/>
            <person name="Weng J.-K."/>
        </authorList>
    </citation>
    <scope>NUCLEOTIDE SEQUENCE</scope>
    <source>
        <strain evidence="3">TRF0915ILg1</strain>
        <tissue evidence="3">Whole body</tissue>
    </source>
</reference>
<gene>
    <name evidence="3" type="ORF">ILUMI_03193</name>
</gene>
<accession>A0A8K0DC14</accession>
<keyword evidence="4" id="KW-1185">Reference proteome</keyword>
<feature type="signal peptide" evidence="2">
    <location>
        <begin position="1"/>
        <end position="22"/>
    </location>
</feature>
<dbReference type="EMBL" id="VTPC01001126">
    <property type="protein sequence ID" value="KAF2902994.1"/>
    <property type="molecule type" value="Genomic_DNA"/>
</dbReference>
<dbReference type="Proteomes" id="UP000801492">
    <property type="component" value="Unassembled WGS sequence"/>
</dbReference>
<comment type="caution">
    <text evidence="3">The sequence shown here is derived from an EMBL/GenBank/DDBJ whole genome shotgun (WGS) entry which is preliminary data.</text>
</comment>
<keyword evidence="1 2" id="KW-0732">Signal</keyword>
<dbReference type="CDD" id="cd23992">
    <property type="entry name" value="PBP_GOBP"/>
    <property type="match status" value="1"/>
</dbReference>
<protein>
    <submittedName>
        <fullName evidence="3">Uncharacterized protein</fullName>
    </submittedName>
</protein>
<feature type="chain" id="PRO_5035437367" evidence="2">
    <location>
        <begin position="23"/>
        <end position="168"/>
    </location>
</feature>
<dbReference type="Gene3D" id="1.10.238.20">
    <property type="entry name" value="Pheromone/general odorant binding protein domain"/>
    <property type="match status" value="1"/>
</dbReference>
<dbReference type="GO" id="GO:0007608">
    <property type="term" value="P:sensory perception of smell"/>
    <property type="evidence" value="ECO:0007669"/>
    <property type="project" value="TreeGrafter"/>
</dbReference>
<organism evidence="3 4">
    <name type="scientific">Ignelater luminosus</name>
    <name type="common">Cucubano</name>
    <name type="synonym">Pyrophorus luminosus</name>
    <dbReference type="NCBI Taxonomy" id="2038154"/>
    <lineage>
        <taxon>Eukaryota</taxon>
        <taxon>Metazoa</taxon>
        <taxon>Ecdysozoa</taxon>
        <taxon>Arthropoda</taxon>
        <taxon>Hexapoda</taxon>
        <taxon>Insecta</taxon>
        <taxon>Pterygota</taxon>
        <taxon>Neoptera</taxon>
        <taxon>Endopterygota</taxon>
        <taxon>Coleoptera</taxon>
        <taxon>Polyphaga</taxon>
        <taxon>Elateriformia</taxon>
        <taxon>Elateroidea</taxon>
        <taxon>Elateridae</taxon>
        <taxon>Agrypninae</taxon>
        <taxon>Pyrophorini</taxon>
        <taxon>Ignelater</taxon>
    </lineage>
</organism>
<dbReference type="AlphaFoldDB" id="A0A8K0DC14"/>
<dbReference type="InterPro" id="IPR006170">
    <property type="entry name" value="PBP/GOBP"/>
</dbReference>
<evidence type="ECO:0000313" key="3">
    <source>
        <dbReference type="EMBL" id="KAF2902994.1"/>
    </source>
</evidence>
<dbReference type="GO" id="GO:0005549">
    <property type="term" value="F:odorant binding"/>
    <property type="evidence" value="ECO:0007669"/>
    <property type="project" value="InterPro"/>
</dbReference>
<dbReference type="SUPFAM" id="SSF47565">
    <property type="entry name" value="Insect pheromone/odorant-binding proteins"/>
    <property type="match status" value="1"/>
</dbReference>
<dbReference type="InterPro" id="IPR036728">
    <property type="entry name" value="PBP_GOBP_sf"/>
</dbReference>
<name>A0A8K0DC14_IGNLU</name>
<evidence type="ECO:0000313" key="4">
    <source>
        <dbReference type="Proteomes" id="UP000801492"/>
    </source>
</evidence>
<evidence type="ECO:0000256" key="2">
    <source>
        <dbReference type="SAM" id="SignalP"/>
    </source>
</evidence>
<evidence type="ECO:0000256" key="1">
    <source>
        <dbReference type="ARBA" id="ARBA00022729"/>
    </source>
</evidence>
<proteinExistence type="predicted"/>
<dbReference type="GO" id="GO:0005615">
    <property type="term" value="C:extracellular space"/>
    <property type="evidence" value="ECO:0007669"/>
    <property type="project" value="TreeGrafter"/>
</dbReference>
<dbReference type="OrthoDB" id="6783999at2759"/>
<dbReference type="PANTHER" id="PTHR11857">
    <property type="entry name" value="ODORANT BINDING PROTEIN-RELATED"/>
    <property type="match status" value="1"/>
</dbReference>